<dbReference type="AlphaFoldDB" id="A0A1G7ZL92"/>
<keyword evidence="2" id="KW-0255">Endonuclease</keyword>
<dbReference type="GO" id="GO:0004519">
    <property type="term" value="F:endonuclease activity"/>
    <property type="evidence" value="ECO:0007669"/>
    <property type="project" value="UniProtKB-KW"/>
</dbReference>
<protein>
    <submittedName>
        <fullName evidence="2">HNH endonuclease</fullName>
    </submittedName>
</protein>
<reference evidence="2 3" key="1">
    <citation type="submission" date="2016-10" db="EMBL/GenBank/DDBJ databases">
        <authorList>
            <person name="de Groot N.N."/>
        </authorList>
    </citation>
    <scope>NUCLEOTIDE SEQUENCE [LARGE SCALE GENOMIC DNA]</scope>
    <source>
        <strain evidence="2 3">LMG 2247</strain>
    </source>
</reference>
<evidence type="ECO:0000259" key="1">
    <source>
        <dbReference type="SMART" id="SM00507"/>
    </source>
</evidence>
<feature type="domain" description="HNH nuclease" evidence="1">
    <location>
        <begin position="152"/>
        <end position="207"/>
    </location>
</feature>
<evidence type="ECO:0000313" key="2">
    <source>
        <dbReference type="EMBL" id="SDH09512.1"/>
    </source>
</evidence>
<dbReference type="InterPro" id="IPR002711">
    <property type="entry name" value="HNH"/>
</dbReference>
<organism evidence="2 3">
    <name type="scientific">Paraburkholderia phenazinium</name>
    <dbReference type="NCBI Taxonomy" id="60549"/>
    <lineage>
        <taxon>Bacteria</taxon>
        <taxon>Pseudomonadati</taxon>
        <taxon>Pseudomonadota</taxon>
        <taxon>Betaproteobacteria</taxon>
        <taxon>Burkholderiales</taxon>
        <taxon>Burkholderiaceae</taxon>
        <taxon>Paraburkholderia</taxon>
    </lineage>
</organism>
<gene>
    <name evidence="2" type="ORF">SAMN05216466_10780</name>
</gene>
<dbReference type="GO" id="GO:0008270">
    <property type="term" value="F:zinc ion binding"/>
    <property type="evidence" value="ECO:0007669"/>
    <property type="project" value="InterPro"/>
</dbReference>
<dbReference type="CDD" id="cd00085">
    <property type="entry name" value="HNHc"/>
    <property type="match status" value="1"/>
</dbReference>
<dbReference type="EMBL" id="FNCJ01000007">
    <property type="protein sequence ID" value="SDH09512.1"/>
    <property type="molecule type" value="Genomic_DNA"/>
</dbReference>
<dbReference type="GO" id="GO:0003676">
    <property type="term" value="F:nucleic acid binding"/>
    <property type="evidence" value="ECO:0007669"/>
    <property type="project" value="InterPro"/>
</dbReference>
<keyword evidence="2" id="KW-0540">Nuclease</keyword>
<evidence type="ECO:0000313" key="3">
    <source>
        <dbReference type="Proteomes" id="UP000199706"/>
    </source>
</evidence>
<dbReference type="Proteomes" id="UP000199706">
    <property type="component" value="Unassembled WGS sequence"/>
</dbReference>
<accession>A0A1G7ZL92</accession>
<dbReference type="Gene3D" id="1.10.30.50">
    <property type="match status" value="1"/>
</dbReference>
<sequence>MKTCTKCGESKFETDFGKHSSGKNGLNPKCKACVNAHSKAWKEANPERNRKAIADWWRRNPEKKKTKDAKRADYFSQYRKDNAGRINAKSARHYAENRELRAEQDRHWRAENPDKTKAIHAKWRASNPDKVAARNHARRAAYGQSDGSHTPEELIQLLERQGYQCANPKCCVDLRVEKRHLDHKQPISRGGSNYIANLQWLCAFCNLSKGALDYEDWLQKVGIAHEEAA</sequence>
<dbReference type="InterPro" id="IPR003615">
    <property type="entry name" value="HNH_nuc"/>
</dbReference>
<keyword evidence="2" id="KW-0378">Hydrolase</keyword>
<name>A0A1G7ZL92_9BURK</name>
<dbReference type="Pfam" id="PF01844">
    <property type="entry name" value="HNH"/>
    <property type="match status" value="1"/>
</dbReference>
<dbReference type="RefSeq" id="WP_090685741.1">
    <property type="nucleotide sequence ID" value="NZ_FNCJ01000007.1"/>
</dbReference>
<proteinExistence type="predicted"/>
<dbReference type="OrthoDB" id="5292295at2"/>
<dbReference type="SMART" id="SM00507">
    <property type="entry name" value="HNHc"/>
    <property type="match status" value="1"/>
</dbReference>